<proteinExistence type="predicted"/>
<keyword evidence="2" id="KW-1185">Reference proteome</keyword>
<gene>
    <name evidence="1" type="ORF">EVAR_97229_1</name>
</gene>
<dbReference type="EMBL" id="BGZK01002609">
    <property type="protein sequence ID" value="GBP95285.1"/>
    <property type="molecule type" value="Genomic_DNA"/>
</dbReference>
<sequence length="114" mass="12957">MFNYPTTASRNFDDIFEEAIEQALDEMEQSSRPLSPIDRYLQFLASSLTFLIMSNLQRVDPTSRTLQTLARPDPVRNQIVGGKTQVENSLSQYSGNTEVVEEFLPTATHRPISF</sequence>
<reference evidence="1 2" key="1">
    <citation type="journal article" date="2019" name="Commun. Biol.">
        <title>The bagworm genome reveals a unique fibroin gene that provides high tensile strength.</title>
        <authorList>
            <person name="Kono N."/>
            <person name="Nakamura H."/>
            <person name="Ohtoshi R."/>
            <person name="Tomita M."/>
            <person name="Numata K."/>
            <person name="Arakawa K."/>
        </authorList>
    </citation>
    <scope>NUCLEOTIDE SEQUENCE [LARGE SCALE GENOMIC DNA]</scope>
</reference>
<accession>A0A4C2A8H8</accession>
<dbReference type="Proteomes" id="UP000299102">
    <property type="component" value="Unassembled WGS sequence"/>
</dbReference>
<protein>
    <submittedName>
        <fullName evidence="1">Uncharacterized protein</fullName>
    </submittedName>
</protein>
<name>A0A4C2A8H8_EUMVA</name>
<comment type="caution">
    <text evidence="1">The sequence shown here is derived from an EMBL/GenBank/DDBJ whole genome shotgun (WGS) entry which is preliminary data.</text>
</comment>
<evidence type="ECO:0000313" key="1">
    <source>
        <dbReference type="EMBL" id="GBP95285.1"/>
    </source>
</evidence>
<organism evidence="1 2">
    <name type="scientific">Eumeta variegata</name>
    <name type="common">Bagworm moth</name>
    <name type="synonym">Eumeta japonica</name>
    <dbReference type="NCBI Taxonomy" id="151549"/>
    <lineage>
        <taxon>Eukaryota</taxon>
        <taxon>Metazoa</taxon>
        <taxon>Ecdysozoa</taxon>
        <taxon>Arthropoda</taxon>
        <taxon>Hexapoda</taxon>
        <taxon>Insecta</taxon>
        <taxon>Pterygota</taxon>
        <taxon>Neoptera</taxon>
        <taxon>Endopterygota</taxon>
        <taxon>Lepidoptera</taxon>
        <taxon>Glossata</taxon>
        <taxon>Ditrysia</taxon>
        <taxon>Tineoidea</taxon>
        <taxon>Psychidae</taxon>
        <taxon>Oiketicinae</taxon>
        <taxon>Eumeta</taxon>
    </lineage>
</organism>
<dbReference type="AlphaFoldDB" id="A0A4C2A8H8"/>
<evidence type="ECO:0000313" key="2">
    <source>
        <dbReference type="Proteomes" id="UP000299102"/>
    </source>
</evidence>